<dbReference type="Gene3D" id="2.60.40.2340">
    <property type="match status" value="1"/>
</dbReference>
<dbReference type="InterPro" id="IPR015943">
    <property type="entry name" value="WD40/YVTN_repeat-like_dom_sf"/>
</dbReference>
<dbReference type="InterPro" id="IPR032186">
    <property type="entry name" value="DUF5018"/>
</dbReference>
<name>A0ABR7XME2_9SPHI</name>
<feature type="domain" description="DUF5018" evidence="1">
    <location>
        <begin position="9"/>
        <end position="352"/>
    </location>
</feature>
<gene>
    <name evidence="2" type="ORF">H8B21_02045</name>
</gene>
<dbReference type="RefSeq" id="WP_190312119.1">
    <property type="nucleotide sequence ID" value="NZ_JACNYL010000001.1"/>
</dbReference>
<keyword evidence="3" id="KW-1185">Reference proteome</keyword>
<protein>
    <submittedName>
        <fullName evidence="2">DUF5018 domain-containing protein</fullName>
    </submittedName>
</protein>
<sequence>MRLYIKTIAIALLICQFLSCSKEEVNYAESEKDPGAIYITFLDGKGFFNPKNSTPYKDTIFFEFPTHFPMDSENPLDITKLVLATRDPSRIEIVGQSTSIVDLSKEIPVIIHRGDGKSSKHIVKGVIKKSVEAELLSFSLPGMNIEGYIQGNKINLIAGGADLANLVPKILISNKASIFPTLDVPQDFNSPVVYEVTAQDGVTKKTYTVQFANPSKIPLGIRANSGRLLWTKTLGELGIDPVNHMTTSIAVSDQHLIVNTREQPNKIINRFNGTLIGQMTMGGITQENFQNFFLTADQKGQLLISNLVTARGNSLAIYKWKNSLDGNPIKIISWTMDEAWQVGRKMSIAGDLEGDALIYLAASNSGRTILRWTVRNGRIVSQEPEKIIFPGSTAWTLMADVAPLGNQADDPLIVTGQPGNISYWDFKNNTILTELPASRLGLENNNALDFAAFNNAHYVSFGKVGDRDGQFYLFDVTQPDNLSLVGEPLEQLLAFRTTDLVSNSNGNRTSDVVLNVSDDGYKLYMYCLLTNGSVTAYEFDCIDFNTL</sequence>
<dbReference type="Proteomes" id="UP000651112">
    <property type="component" value="Unassembled WGS sequence"/>
</dbReference>
<dbReference type="SUPFAM" id="SSF50998">
    <property type="entry name" value="Quinoprotein alcohol dehydrogenase-like"/>
    <property type="match status" value="1"/>
</dbReference>
<evidence type="ECO:0000313" key="3">
    <source>
        <dbReference type="Proteomes" id="UP000651112"/>
    </source>
</evidence>
<accession>A0ABR7XME2</accession>
<reference evidence="2 3" key="1">
    <citation type="submission" date="2020-08" db="EMBL/GenBank/DDBJ databases">
        <title>Sphingobacterium sp. DN00404 isolated from aquaculture water.</title>
        <authorList>
            <person name="Zhang M."/>
        </authorList>
    </citation>
    <scope>NUCLEOTIDE SEQUENCE [LARGE SCALE GENOMIC DNA]</scope>
    <source>
        <strain evidence="2 3">KCTC 42746</strain>
    </source>
</reference>
<dbReference type="InterPro" id="IPR011047">
    <property type="entry name" value="Quinoprotein_ADH-like_sf"/>
</dbReference>
<evidence type="ECO:0000259" key="1">
    <source>
        <dbReference type="Pfam" id="PF16410"/>
    </source>
</evidence>
<dbReference type="Gene3D" id="2.130.10.10">
    <property type="entry name" value="YVTN repeat-like/Quinoprotein amine dehydrogenase"/>
    <property type="match status" value="1"/>
</dbReference>
<dbReference type="Pfam" id="PF16410">
    <property type="entry name" value="DUF5018"/>
    <property type="match status" value="1"/>
</dbReference>
<evidence type="ECO:0000313" key="2">
    <source>
        <dbReference type="EMBL" id="MBD1420340.1"/>
    </source>
</evidence>
<organism evidence="2 3">
    <name type="scientific">Sphingobacterium chuzhouense</name>
    <dbReference type="NCBI Taxonomy" id="1742264"/>
    <lineage>
        <taxon>Bacteria</taxon>
        <taxon>Pseudomonadati</taxon>
        <taxon>Bacteroidota</taxon>
        <taxon>Sphingobacteriia</taxon>
        <taxon>Sphingobacteriales</taxon>
        <taxon>Sphingobacteriaceae</taxon>
        <taxon>Sphingobacterium</taxon>
    </lineage>
</organism>
<comment type="caution">
    <text evidence="2">The sequence shown here is derived from an EMBL/GenBank/DDBJ whole genome shotgun (WGS) entry which is preliminary data.</text>
</comment>
<proteinExistence type="predicted"/>
<dbReference type="EMBL" id="JACNYL010000001">
    <property type="protein sequence ID" value="MBD1420340.1"/>
    <property type="molecule type" value="Genomic_DNA"/>
</dbReference>